<dbReference type="Pfam" id="PF07859">
    <property type="entry name" value="Abhydrolase_3"/>
    <property type="match status" value="1"/>
</dbReference>
<dbReference type="SUPFAM" id="SSF53474">
    <property type="entry name" value="alpha/beta-Hydrolases"/>
    <property type="match status" value="1"/>
</dbReference>
<comment type="caution">
    <text evidence="4">The sequence shown here is derived from an EMBL/GenBank/DDBJ whole genome shotgun (WGS) entry which is preliminary data.</text>
</comment>
<feature type="chain" id="PRO_5047176473" evidence="2">
    <location>
        <begin position="20"/>
        <end position="335"/>
    </location>
</feature>
<dbReference type="Proteomes" id="UP001144347">
    <property type="component" value="Unassembled WGS sequence"/>
</dbReference>
<dbReference type="InterPro" id="IPR029058">
    <property type="entry name" value="AB_hydrolase_fold"/>
</dbReference>
<keyword evidence="1 4" id="KW-0378">Hydrolase</keyword>
<name>A0ABT4L9Y1_9SPHI</name>
<organism evidence="4 5">
    <name type="scientific">Pedobacter punctiformis</name>
    <dbReference type="NCBI Taxonomy" id="3004097"/>
    <lineage>
        <taxon>Bacteria</taxon>
        <taxon>Pseudomonadati</taxon>
        <taxon>Bacteroidota</taxon>
        <taxon>Sphingobacteriia</taxon>
        <taxon>Sphingobacteriales</taxon>
        <taxon>Sphingobacteriaceae</taxon>
        <taxon>Pedobacter</taxon>
    </lineage>
</organism>
<accession>A0ABT4L9Y1</accession>
<dbReference type="PANTHER" id="PTHR48081:SF8">
    <property type="entry name" value="ALPHA_BETA HYDROLASE FOLD-3 DOMAIN-CONTAINING PROTEIN-RELATED"/>
    <property type="match status" value="1"/>
</dbReference>
<dbReference type="InterPro" id="IPR050300">
    <property type="entry name" value="GDXG_lipolytic_enzyme"/>
</dbReference>
<evidence type="ECO:0000256" key="2">
    <source>
        <dbReference type="SAM" id="SignalP"/>
    </source>
</evidence>
<evidence type="ECO:0000313" key="4">
    <source>
        <dbReference type="EMBL" id="MCZ4244718.1"/>
    </source>
</evidence>
<feature type="domain" description="Alpha/beta hydrolase fold-3" evidence="3">
    <location>
        <begin position="112"/>
        <end position="317"/>
    </location>
</feature>
<dbReference type="GO" id="GO:0016787">
    <property type="term" value="F:hydrolase activity"/>
    <property type="evidence" value="ECO:0007669"/>
    <property type="project" value="UniProtKB-KW"/>
</dbReference>
<dbReference type="InterPro" id="IPR013094">
    <property type="entry name" value="AB_hydrolase_3"/>
</dbReference>
<dbReference type="Gene3D" id="3.40.50.1820">
    <property type="entry name" value="alpha/beta hydrolase"/>
    <property type="match status" value="1"/>
</dbReference>
<sequence length="335" mass="36556">MKKILLTGFALFSALLLKAQSATEIKPLTAAEVSKRLISKYSPLAFAPITKLDYDNIKSVRKKEQASVIPKLSNADSLDVSYVNVPGLNSGDPEIPIRIYKPKNADKAPIFLWFHGGGFVYGNLNWDHKNCANIAVRAKVVVISVDYRLAPENKFPAGVNDAYSVFLWSKKHAAEIGGNPDHIGVGGGSAGAGIAGSMVLVNRDKKGPKIDFQVLFFPPADVDTTRVSVRELWSIPGVKGADIPVLLKMYIGDDYLKNVPENALPGLTKSFEGLPPTYIATCGVDPLRDGGLFYGQNLILAGIPVELHNFPGYPHGLLPDKVFPEVYDFMHQYYK</sequence>
<evidence type="ECO:0000256" key="1">
    <source>
        <dbReference type="ARBA" id="ARBA00022801"/>
    </source>
</evidence>
<proteinExistence type="predicted"/>
<keyword evidence="2" id="KW-0732">Signal</keyword>
<protein>
    <submittedName>
        <fullName evidence="4">Alpha/beta hydrolase</fullName>
    </submittedName>
</protein>
<evidence type="ECO:0000313" key="5">
    <source>
        <dbReference type="Proteomes" id="UP001144347"/>
    </source>
</evidence>
<dbReference type="RefSeq" id="WP_269427771.1">
    <property type="nucleotide sequence ID" value="NZ_JAPWGM010000003.1"/>
</dbReference>
<dbReference type="PANTHER" id="PTHR48081">
    <property type="entry name" value="AB HYDROLASE SUPERFAMILY PROTEIN C4A8.06C"/>
    <property type="match status" value="1"/>
</dbReference>
<dbReference type="EMBL" id="JAPWGM010000003">
    <property type="protein sequence ID" value="MCZ4244718.1"/>
    <property type="molecule type" value="Genomic_DNA"/>
</dbReference>
<feature type="signal peptide" evidence="2">
    <location>
        <begin position="1"/>
        <end position="19"/>
    </location>
</feature>
<reference evidence="4" key="1">
    <citation type="submission" date="2022-12" db="EMBL/GenBank/DDBJ databases">
        <title>Genome sequence of HCMS5-2.</title>
        <authorList>
            <person name="Woo H."/>
        </authorList>
    </citation>
    <scope>NUCLEOTIDE SEQUENCE</scope>
    <source>
        <strain evidence="4">HCMS5-2</strain>
    </source>
</reference>
<gene>
    <name evidence="4" type="ORF">O0955_11965</name>
</gene>
<evidence type="ECO:0000259" key="3">
    <source>
        <dbReference type="Pfam" id="PF07859"/>
    </source>
</evidence>
<keyword evidence="5" id="KW-1185">Reference proteome</keyword>